<feature type="domain" description="HTH gntR-type" evidence="5">
    <location>
        <begin position="21"/>
        <end position="89"/>
    </location>
</feature>
<dbReference type="Proteomes" id="UP000693892">
    <property type="component" value="Unassembled WGS sequence"/>
</dbReference>
<dbReference type="InterPro" id="IPR004839">
    <property type="entry name" value="Aminotransferase_I/II_large"/>
</dbReference>
<dbReference type="Pfam" id="PF00392">
    <property type="entry name" value="GntR"/>
    <property type="match status" value="1"/>
</dbReference>
<dbReference type="InterPro" id="IPR051446">
    <property type="entry name" value="HTH_trans_reg/aminotransferase"/>
</dbReference>
<comment type="caution">
    <text evidence="6">The sequence shown here is derived from an EMBL/GenBank/DDBJ whole genome shotgun (WGS) entry which is preliminary data.</text>
</comment>
<dbReference type="EMBL" id="CAJVAP010000016">
    <property type="protein sequence ID" value="CAG7612490.1"/>
    <property type="molecule type" value="Genomic_DNA"/>
</dbReference>
<keyword evidence="3" id="KW-0804">Transcription</keyword>
<dbReference type="AlphaFoldDB" id="A0A916NNF1"/>
<dbReference type="CDD" id="cd00609">
    <property type="entry name" value="AAT_like"/>
    <property type="match status" value="1"/>
</dbReference>
<dbReference type="RefSeq" id="WP_218115179.1">
    <property type="nucleotide sequence ID" value="NZ_CAJVAP010000016.1"/>
</dbReference>
<gene>
    <name evidence="6" type="primary">gabR</name>
    <name evidence="6" type="ORF">LEUCIP111803_01572</name>
</gene>
<reference evidence="6" key="1">
    <citation type="submission" date="2021-06" db="EMBL/GenBank/DDBJ databases">
        <authorList>
            <person name="Criscuolo A."/>
        </authorList>
    </citation>
    <scope>NUCLEOTIDE SEQUENCE</scope>
    <source>
        <strain evidence="6">CIP111803</strain>
    </source>
</reference>
<feature type="compositionally biased region" description="Low complexity" evidence="4">
    <location>
        <begin position="99"/>
        <end position="110"/>
    </location>
</feature>
<evidence type="ECO:0000256" key="4">
    <source>
        <dbReference type="SAM" id="MobiDB-lite"/>
    </source>
</evidence>
<evidence type="ECO:0000259" key="5">
    <source>
        <dbReference type="PROSITE" id="PS50949"/>
    </source>
</evidence>
<protein>
    <submittedName>
        <fullName evidence="6">HTH-type transcriptional regulatory protein GabR</fullName>
    </submittedName>
</protein>
<evidence type="ECO:0000313" key="6">
    <source>
        <dbReference type="EMBL" id="CAG7612490.1"/>
    </source>
</evidence>
<proteinExistence type="predicted"/>
<dbReference type="PROSITE" id="PS50949">
    <property type="entry name" value="HTH_GNTR"/>
    <property type="match status" value="1"/>
</dbReference>
<dbReference type="PANTHER" id="PTHR46577">
    <property type="entry name" value="HTH-TYPE TRANSCRIPTIONAL REGULATORY PROTEIN GABR"/>
    <property type="match status" value="1"/>
</dbReference>
<name>A0A916NNF1_9MICO</name>
<keyword evidence="2" id="KW-0238">DNA-binding</keyword>
<accession>A0A916NNF1</accession>
<evidence type="ECO:0000256" key="1">
    <source>
        <dbReference type="ARBA" id="ARBA00023015"/>
    </source>
</evidence>
<organism evidence="6 7">
    <name type="scientific">Leucobacter soli</name>
    <dbReference type="NCBI Taxonomy" id="2812850"/>
    <lineage>
        <taxon>Bacteria</taxon>
        <taxon>Bacillati</taxon>
        <taxon>Actinomycetota</taxon>
        <taxon>Actinomycetes</taxon>
        <taxon>Micrococcales</taxon>
        <taxon>Microbacteriaceae</taxon>
        <taxon>Leucobacter</taxon>
    </lineage>
</organism>
<dbReference type="GO" id="GO:0003700">
    <property type="term" value="F:DNA-binding transcription factor activity"/>
    <property type="evidence" value="ECO:0007669"/>
    <property type="project" value="InterPro"/>
</dbReference>
<dbReference type="PANTHER" id="PTHR46577:SF1">
    <property type="entry name" value="HTH-TYPE TRANSCRIPTIONAL REGULATORY PROTEIN GABR"/>
    <property type="match status" value="1"/>
</dbReference>
<dbReference type="CDD" id="cd07377">
    <property type="entry name" value="WHTH_GntR"/>
    <property type="match status" value="1"/>
</dbReference>
<keyword evidence="1" id="KW-0805">Transcription regulation</keyword>
<sequence>MQDHPSAAAELPIVLDRAAPEPLPAQLAGALREAIDRGALRAGEPVTATREFARRLGVARGVVVAAYEQLIAEGYLAAGQGRGTRVQPELKQPDPATGRRAPQLATARQAPPAPRPAIRPLAPGVPDTSAVDTPAWRAAWRGAVARAHLEAPELGDPALREQIAEHLRRMRGTARSAEDVIVTAGAREGLTLLLTALGSTRGKRLTVGVEDPGYPSLRRVAIGHGAEIVALPVDAQGLDTGALPESGPEGGLDLVIVTPSHQYPLGGSLPLSRRRQLLDWAARSGVVVVEDDYDSELRHTGAPLPALAALDDPVDGSVVLLGTFSKTVSQALAAGFLLAPAGLRARIEPVRADLGGPVPAVVQSALAAYLGSGELRRHTARMRRRYAARRELVLELLHGLPGARVRPMSGGLHAVVQLEARPGAGAGDAAELERRVLAASDAADLGAIPLSAYWQRRGPGGELFGLVIGTGGRSGDEEFERAVRALRAILRDELVV</sequence>
<dbReference type="Pfam" id="PF00155">
    <property type="entry name" value="Aminotran_1_2"/>
    <property type="match status" value="1"/>
</dbReference>
<evidence type="ECO:0000313" key="7">
    <source>
        <dbReference type="Proteomes" id="UP000693892"/>
    </source>
</evidence>
<evidence type="ECO:0000256" key="2">
    <source>
        <dbReference type="ARBA" id="ARBA00023125"/>
    </source>
</evidence>
<dbReference type="GO" id="GO:0003677">
    <property type="term" value="F:DNA binding"/>
    <property type="evidence" value="ECO:0007669"/>
    <property type="project" value="UniProtKB-KW"/>
</dbReference>
<keyword evidence="7" id="KW-1185">Reference proteome</keyword>
<dbReference type="InterPro" id="IPR000524">
    <property type="entry name" value="Tscrpt_reg_HTH_GntR"/>
</dbReference>
<dbReference type="SMART" id="SM00345">
    <property type="entry name" value="HTH_GNTR"/>
    <property type="match status" value="1"/>
</dbReference>
<evidence type="ECO:0000256" key="3">
    <source>
        <dbReference type="ARBA" id="ARBA00023163"/>
    </source>
</evidence>
<feature type="region of interest" description="Disordered" evidence="4">
    <location>
        <begin position="81"/>
        <end position="129"/>
    </location>
</feature>
<dbReference type="GO" id="GO:0030170">
    <property type="term" value="F:pyridoxal phosphate binding"/>
    <property type="evidence" value="ECO:0007669"/>
    <property type="project" value="InterPro"/>
</dbReference>